<name>A0A316WZQ6_9FLAO</name>
<proteinExistence type="predicted"/>
<protein>
    <submittedName>
        <fullName evidence="1">Uncharacterized protein</fullName>
    </submittedName>
</protein>
<gene>
    <name evidence="1" type="ORF">C1634_005825</name>
</gene>
<reference evidence="1 2" key="1">
    <citation type="submission" date="2018-04" db="EMBL/GenBank/DDBJ databases">
        <title>Chryseobacterium oncorhynchi 701B-08T from rainbow trout, and Chryseobacterium viscerum 687B-08T from diseased fish.</title>
        <authorList>
            <person name="Jeong J.-J."/>
            <person name="Lee Y.J."/>
            <person name="Pathiraja D."/>
            <person name="Park B."/>
            <person name="Choi I.-G."/>
            <person name="Kim K.D."/>
        </authorList>
    </citation>
    <scope>NUCLEOTIDE SEQUENCE [LARGE SCALE GENOMIC DNA]</scope>
    <source>
        <strain evidence="1 2">687B-08</strain>
    </source>
</reference>
<dbReference type="Proteomes" id="UP000236413">
    <property type="component" value="Unassembled WGS sequence"/>
</dbReference>
<comment type="caution">
    <text evidence="1">The sequence shown here is derived from an EMBL/GenBank/DDBJ whole genome shotgun (WGS) entry which is preliminary data.</text>
</comment>
<sequence length="75" mass="8498">MAKLYPHSAKTCRIKIEVEIFFQFFIAAMRIERLFLLPVIVLSPATAPSGATSNFHKKMSFLSPRQFGSNASFFL</sequence>
<dbReference type="AlphaFoldDB" id="A0A316WZQ6"/>
<evidence type="ECO:0000313" key="2">
    <source>
        <dbReference type="Proteomes" id="UP000236413"/>
    </source>
</evidence>
<accession>A0A316WZQ6</accession>
<evidence type="ECO:0000313" key="1">
    <source>
        <dbReference type="EMBL" id="PWN64110.1"/>
    </source>
</evidence>
<organism evidence="1 2">
    <name type="scientific">Chryseobacterium viscerum</name>
    <dbReference type="NCBI Taxonomy" id="1037377"/>
    <lineage>
        <taxon>Bacteria</taxon>
        <taxon>Pseudomonadati</taxon>
        <taxon>Bacteroidota</taxon>
        <taxon>Flavobacteriia</taxon>
        <taxon>Flavobacteriales</taxon>
        <taxon>Weeksellaceae</taxon>
        <taxon>Chryseobacterium group</taxon>
        <taxon>Chryseobacterium</taxon>
    </lineage>
</organism>
<dbReference type="EMBL" id="PPEG02000002">
    <property type="protein sequence ID" value="PWN64110.1"/>
    <property type="molecule type" value="Genomic_DNA"/>
</dbReference>